<gene>
    <name evidence="1" type="ORF">EV189_0524</name>
</gene>
<name>A0A4Q7NVR8_9ACTN</name>
<protein>
    <submittedName>
        <fullName evidence="1">Uncharacterized protein DUF288</fullName>
    </submittedName>
</protein>
<dbReference type="InterPro" id="IPR005049">
    <property type="entry name" value="STL-like"/>
</dbReference>
<sequence>MTRSVVITTINPPTTAVRGFAASGWRTYVAGDLKTPRDWACEGVVYVGPDEQRGRLAEELPHNHYSRKLYGYLAAVADGATVVADSDDDNIPGEGWDFPAFDGEYDTAPREAGWVNIYRSFTSKHIWPRGLPLDRVLAPDSVLQEDALAPAPARVGVWQALADGDPDVDAIYRLTDGELCTFDQRPPVVLPEGTLCPYNSQNTATREELLALLYLPATVTFRFTDILRGIVAQPVMWAAGFSLGFTAATVVQERNPHDYVKDFESEIPCYLQVRESVEAVSGVVRAGAAVEDNLRAGYAELRRRGIVQDAELRLLDAWLEDLAEARTAGRALA</sequence>
<proteinExistence type="predicted"/>
<evidence type="ECO:0000313" key="2">
    <source>
        <dbReference type="Proteomes" id="UP000293638"/>
    </source>
</evidence>
<dbReference type="PANTHER" id="PTHR31362:SF0">
    <property type="entry name" value="EXOSTOSIN DOMAIN-CONTAINING PROTEIN-RELATED"/>
    <property type="match status" value="1"/>
</dbReference>
<dbReference type="PANTHER" id="PTHR31362">
    <property type="entry name" value="GLYCOSYLTRANSFERASE STELLO1-RELATED"/>
    <property type="match status" value="1"/>
</dbReference>
<dbReference type="OrthoDB" id="446056at2"/>
<dbReference type="AlphaFoldDB" id="A0A4Q7NVR8"/>
<organism evidence="1 2">
    <name type="scientific">Motilibacter rhizosphaerae</name>
    <dbReference type="NCBI Taxonomy" id="598652"/>
    <lineage>
        <taxon>Bacteria</taxon>
        <taxon>Bacillati</taxon>
        <taxon>Actinomycetota</taxon>
        <taxon>Actinomycetes</taxon>
        <taxon>Motilibacterales</taxon>
        <taxon>Motilibacteraceae</taxon>
        <taxon>Motilibacter</taxon>
    </lineage>
</organism>
<accession>A0A4Q7NVR8</accession>
<comment type="caution">
    <text evidence="1">The sequence shown here is derived from an EMBL/GenBank/DDBJ whole genome shotgun (WGS) entry which is preliminary data.</text>
</comment>
<dbReference type="Pfam" id="PF03385">
    <property type="entry name" value="STELLO"/>
    <property type="match status" value="1"/>
</dbReference>
<dbReference type="Proteomes" id="UP000293638">
    <property type="component" value="Unassembled WGS sequence"/>
</dbReference>
<dbReference type="RefSeq" id="WP_130491373.1">
    <property type="nucleotide sequence ID" value="NZ_SGXD01000001.1"/>
</dbReference>
<dbReference type="EMBL" id="SGXD01000001">
    <property type="protein sequence ID" value="RZS91287.1"/>
    <property type="molecule type" value="Genomic_DNA"/>
</dbReference>
<evidence type="ECO:0000313" key="1">
    <source>
        <dbReference type="EMBL" id="RZS91287.1"/>
    </source>
</evidence>
<reference evidence="1 2" key="1">
    <citation type="submission" date="2019-02" db="EMBL/GenBank/DDBJ databases">
        <title>Genomic Encyclopedia of Type Strains, Phase IV (KMG-IV): sequencing the most valuable type-strain genomes for metagenomic binning, comparative biology and taxonomic classification.</title>
        <authorList>
            <person name="Goeker M."/>
        </authorList>
    </citation>
    <scope>NUCLEOTIDE SEQUENCE [LARGE SCALE GENOMIC DNA]</scope>
    <source>
        <strain evidence="1 2">DSM 45622</strain>
    </source>
</reference>
<keyword evidence="2" id="KW-1185">Reference proteome</keyword>